<reference evidence="4" key="1">
    <citation type="submission" date="2016-10" db="EMBL/GenBank/DDBJ databases">
        <authorList>
            <person name="Varghese N."/>
            <person name="Submissions S."/>
        </authorList>
    </citation>
    <scope>NUCLEOTIDE SEQUENCE [LARGE SCALE GENOMIC DNA]</scope>
    <source>
        <strain evidence="4">DSM 11578</strain>
    </source>
</reference>
<proteinExistence type="predicted"/>
<evidence type="ECO:0000313" key="3">
    <source>
        <dbReference type="EMBL" id="SFK71569.1"/>
    </source>
</evidence>
<dbReference type="Pfam" id="PF07995">
    <property type="entry name" value="GSDH"/>
    <property type="match status" value="1"/>
</dbReference>
<dbReference type="OrthoDB" id="9770043at2"/>
<sequence length="371" mass="41395">MKLIHTLSAFAFLIFSSFVAADVSQDKDLNIKELLSDIPVIWGMDYLDNNELLLSQRDGHLYQFNQETKRLQEITGLPVDILVQGQGGLFDVKRSPDYDKTGWIYLSYAKDVDDEGATTLARAKIENNTLVDWQELLVTQSRTGNDVHYGGRITFDGKGHIFLSVGERGERPNAQNLMTHAGSILRLNMDGTAPADNPFVSKSGVLPEIWSYGHRNPQGLFYNQKTQQLWEIEHGPRGGDEINLIQAGNNYGWPEISYGKEYWAPLSVGHGTHEEGMEQPVKTYIPSIAPSSLIQYQGTLFPGWAGKLIIGALSLQHLNIVTLNEKNEAVDEQRLLNTLSSRIRNVIETPDGALLISTDAGSIYRITPKIK</sequence>
<feature type="domain" description="Glucose/Sorbosone dehydrogenase" evidence="2">
    <location>
        <begin position="42"/>
        <end position="364"/>
    </location>
</feature>
<dbReference type="STRING" id="45496.SAMN04488079_1211"/>
<name>A0A1I4BU26_9GAMM</name>
<feature type="signal peptide" evidence="1">
    <location>
        <begin position="1"/>
        <end position="20"/>
    </location>
</feature>
<organism evidence="3 4">
    <name type="scientific">Methylophaga sulfidovorans</name>
    <dbReference type="NCBI Taxonomy" id="45496"/>
    <lineage>
        <taxon>Bacteria</taxon>
        <taxon>Pseudomonadati</taxon>
        <taxon>Pseudomonadota</taxon>
        <taxon>Gammaproteobacteria</taxon>
        <taxon>Thiotrichales</taxon>
        <taxon>Piscirickettsiaceae</taxon>
        <taxon>Methylophaga</taxon>
    </lineage>
</organism>
<evidence type="ECO:0000313" key="4">
    <source>
        <dbReference type="Proteomes" id="UP000198924"/>
    </source>
</evidence>
<dbReference type="Gene3D" id="2.120.10.30">
    <property type="entry name" value="TolB, C-terminal domain"/>
    <property type="match status" value="1"/>
</dbReference>
<dbReference type="EMBL" id="FOSH01000021">
    <property type="protein sequence ID" value="SFK71569.1"/>
    <property type="molecule type" value="Genomic_DNA"/>
</dbReference>
<dbReference type="InterPro" id="IPR011041">
    <property type="entry name" value="Quinoprot_gluc/sorb_DH_b-prop"/>
</dbReference>
<evidence type="ECO:0000256" key="1">
    <source>
        <dbReference type="SAM" id="SignalP"/>
    </source>
</evidence>
<dbReference type="RefSeq" id="WP_091715835.1">
    <property type="nucleotide sequence ID" value="NZ_FOSH01000021.1"/>
</dbReference>
<evidence type="ECO:0000259" key="2">
    <source>
        <dbReference type="Pfam" id="PF07995"/>
    </source>
</evidence>
<dbReference type="SUPFAM" id="SSF50952">
    <property type="entry name" value="Soluble quinoprotein glucose dehydrogenase"/>
    <property type="match status" value="1"/>
</dbReference>
<keyword evidence="1" id="KW-0732">Signal</keyword>
<dbReference type="InterPro" id="IPR012938">
    <property type="entry name" value="Glc/Sorbosone_DH"/>
</dbReference>
<keyword evidence="4" id="KW-1185">Reference proteome</keyword>
<accession>A0A1I4BU26</accession>
<dbReference type="InterPro" id="IPR011042">
    <property type="entry name" value="6-blade_b-propeller_TolB-like"/>
</dbReference>
<dbReference type="AlphaFoldDB" id="A0A1I4BU26"/>
<gene>
    <name evidence="3" type="ORF">SAMN04488079_1211</name>
</gene>
<feature type="chain" id="PRO_5011515733" evidence="1">
    <location>
        <begin position="21"/>
        <end position="371"/>
    </location>
</feature>
<dbReference type="Proteomes" id="UP000198924">
    <property type="component" value="Unassembled WGS sequence"/>
</dbReference>
<protein>
    <submittedName>
        <fullName evidence="3">Glucose/arabinose dehydrogenase, beta-propeller fold</fullName>
    </submittedName>
</protein>
<dbReference type="PANTHER" id="PTHR19328:SF75">
    <property type="entry name" value="ALDOSE SUGAR DEHYDROGENASE YLII"/>
    <property type="match status" value="1"/>
</dbReference>
<dbReference type="PANTHER" id="PTHR19328">
    <property type="entry name" value="HEDGEHOG-INTERACTING PROTEIN"/>
    <property type="match status" value="1"/>
</dbReference>